<organism evidence="8">
    <name type="scientific">Pseudothermotoga hypogea</name>
    <dbReference type="NCBI Taxonomy" id="57487"/>
    <lineage>
        <taxon>Bacteria</taxon>
        <taxon>Thermotogati</taxon>
        <taxon>Thermotogota</taxon>
        <taxon>Thermotogae</taxon>
        <taxon>Thermotogales</taxon>
        <taxon>Thermotogaceae</taxon>
        <taxon>Pseudothermotoga</taxon>
    </lineage>
</organism>
<comment type="function">
    <text evidence="1">This subunit might be involved in maturation of a crRNA intermediate to its mature form.</text>
</comment>
<protein>
    <recommendedName>
        <fullName evidence="3">CRISPR system Cms protein Csm5</fullName>
    </recommendedName>
    <alternativeName>
        <fullName evidence="6">CRISPR type III A-associated protein Csm5</fullName>
    </alternativeName>
</protein>
<evidence type="ECO:0000256" key="6">
    <source>
        <dbReference type="ARBA" id="ARBA00031720"/>
    </source>
</evidence>
<dbReference type="EMBL" id="DTKQ01000037">
    <property type="protein sequence ID" value="HGZ79345.1"/>
    <property type="molecule type" value="Genomic_DNA"/>
</dbReference>
<reference evidence="8" key="1">
    <citation type="journal article" date="2020" name="mSystems">
        <title>Genome- and Community-Level Interaction Insights into Carbon Utilization and Element Cycling Functions of Hydrothermarchaeota in Hydrothermal Sediment.</title>
        <authorList>
            <person name="Zhou Z."/>
            <person name="Liu Y."/>
            <person name="Xu W."/>
            <person name="Pan J."/>
            <person name="Luo Z.H."/>
            <person name="Li M."/>
        </authorList>
    </citation>
    <scope>NUCLEOTIDE SEQUENCE [LARGE SCALE GENOMIC DNA]</scope>
    <source>
        <strain evidence="8">SpSt-86</strain>
    </source>
</reference>
<dbReference type="Pfam" id="PF03787">
    <property type="entry name" value="RAMPs"/>
    <property type="match status" value="1"/>
</dbReference>
<dbReference type="GO" id="GO:0003723">
    <property type="term" value="F:RNA binding"/>
    <property type="evidence" value="ECO:0007669"/>
    <property type="project" value="UniProtKB-KW"/>
</dbReference>
<name>A0A832MPI5_9THEM</name>
<evidence type="ECO:0000256" key="4">
    <source>
        <dbReference type="ARBA" id="ARBA00022884"/>
    </source>
</evidence>
<gene>
    <name evidence="8" type="primary">csm5</name>
    <name evidence="8" type="ORF">ENW55_05125</name>
</gene>
<evidence type="ECO:0000313" key="8">
    <source>
        <dbReference type="EMBL" id="HGZ79345.1"/>
    </source>
</evidence>
<evidence type="ECO:0000256" key="5">
    <source>
        <dbReference type="ARBA" id="ARBA00023118"/>
    </source>
</evidence>
<dbReference type="PANTHER" id="PTHR38007:SF1">
    <property type="entry name" value="CRISPR SYSTEM CMS PROTEIN CSM5"/>
    <property type="match status" value="1"/>
</dbReference>
<keyword evidence="5" id="KW-0051">Antiviral defense</keyword>
<evidence type="ECO:0000256" key="2">
    <source>
        <dbReference type="ARBA" id="ARBA00006680"/>
    </source>
</evidence>
<dbReference type="InterPro" id="IPR010173">
    <property type="entry name" value="CRISPR-assoc_Csm5"/>
</dbReference>
<evidence type="ECO:0000259" key="7">
    <source>
        <dbReference type="Pfam" id="PF03787"/>
    </source>
</evidence>
<dbReference type="PANTHER" id="PTHR38007">
    <property type="entry name" value="CRISPR SYSTEM CMS PROTEIN CSM5"/>
    <property type="match status" value="1"/>
</dbReference>
<keyword evidence="4" id="KW-0694">RNA-binding</keyword>
<accession>A0A832MPI5</accession>
<proteinExistence type="inferred from homology"/>
<evidence type="ECO:0000256" key="1">
    <source>
        <dbReference type="ARBA" id="ARBA00003088"/>
    </source>
</evidence>
<feature type="domain" description="CRISPR type III-associated protein" evidence="7">
    <location>
        <begin position="42"/>
        <end position="375"/>
    </location>
</feature>
<dbReference type="AlphaFoldDB" id="A0A832MPI5"/>
<comment type="caution">
    <text evidence="8">The sequence shown here is derived from an EMBL/GenBank/DDBJ whole genome shotgun (WGS) entry which is preliminary data.</text>
</comment>
<sequence length="413" mass="48123">MFRRKASSKNTATGSLDTPGPSWWRTKVVIDVNPGFSSWIEIEPVSPVFIGSDEKIERFETIVEGNMVYILDFQKLLGRDDFVELFVAKMQDILDPSVKDRAMKEIFQKLNLKLSEVSLDSFPAQWRNNKPDNLQMKRFVRSAGRYYVPGSSIKGAIRTALIRSDQSLVRRFEDLLKTIVEDSMKESKQGMKREKKRNIKIERVIFRSPNQSPFRLLEISDSDFIDKKFVKFKLITVRNLLNVKTKIPMMLELWLDNQDESNKVRVLLQSRVDRLSQMKNWITDPGKLLETLGDKGKFIEAVKSATEKIIQLEIERIKKALNSNEFKLILSFYEKLREENKKMRDGFILRLGAQTGFFSKTFFTRFLNRNELEFLKSPHKVYNLFPVSISIAEPSYESPVPKPLGWVRVRFVS</sequence>
<dbReference type="NCBIfam" id="TIGR01899">
    <property type="entry name" value="cas_TM1807_csm5"/>
    <property type="match status" value="1"/>
</dbReference>
<comment type="similarity">
    <text evidence="2">Belongs to the CRISPR-associated Csm5 family.</text>
</comment>
<evidence type="ECO:0000256" key="3">
    <source>
        <dbReference type="ARBA" id="ARBA00016113"/>
    </source>
</evidence>
<dbReference type="InterPro" id="IPR005537">
    <property type="entry name" value="RAMP_III_fam"/>
</dbReference>
<dbReference type="GO" id="GO:0051607">
    <property type="term" value="P:defense response to virus"/>
    <property type="evidence" value="ECO:0007669"/>
    <property type="project" value="UniProtKB-KW"/>
</dbReference>